<dbReference type="RefSeq" id="WP_018304659.1">
    <property type="nucleotide sequence ID" value="NZ_KB902314.1"/>
</dbReference>
<proteinExistence type="predicted"/>
<sequence length="207" mass="22383">MHPNPAFRPDDRTRNLAFARDRAFGLLTANGPDGPLASHVPFALDEAGAQAGMHLVRSTPLARALRDGPVPALLAVSGPDGYLSPDWYGVADQVPTWNYVAVHLRGTLELRPEAEMRTLLDAQSAAFEARLAPKRPWTMDKMPEALVHKLMRQIVPCRLTVASVEGTWKLSQNKPDGVRLRAADAAAASTFGMELDALAALMRAGQA</sequence>
<dbReference type="PANTHER" id="PTHR35802:SF1">
    <property type="entry name" value="PROTEASE SYNTHASE AND SPORULATION PROTEIN PAI 2"/>
    <property type="match status" value="1"/>
</dbReference>
<name>A0A0D0QJH8_9RHOB</name>
<reference evidence="1 2" key="1">
    <citation type="submission" date="2013-01" db="EMBL/GenBank/DDBJ databases">
        <authorList>
            <person name="Fiebig A."/>
            <person name="Goeker M."/>
            <person name="Klenk H.-P.P."/>
        </authorList>
    </citation>
    <scope>NUCLEOTIDE SEQUENCE [LARGE SCALE GENOMIC DNA]</scope>
    <source>
        <strain evidence="1 2">DSM 24838</strain>
    </source>
</reference>
<accession>A0A0D0QJH8</accession>
<comment type="caution">
    <text evidence="1">The sequence shown here is derived from an EMBL/GenBank/DDBJ whole genome shotgun (WGS) entry which is preliminary data.</text>
</comment>
<dbReference type="Gene3D" id="2.30.110.10">
    <property type="entry name" value="Electron Transport, Fmn-binding Protein, Chain A"/>
    <property type="match status" value="1"/>
</dbReference>
<dbReference type="EMBL" id="AONG01000003">
    <property type="protein sequence ID" value="KIQ71168.1"/>
    <property type="molecule type" value="Genomic_DNA"/>
</dbReference>
<gene>
    <name evidence="1" type="ORF">Wenmar_00547</name>
</gene>
<dbReference type="AlphaFoldDB" id="A0A0D0QJH8"/>
<dbReference type="OrthoDB" id="9794948at2"/>
<dbReference type="PIRSF" id="PIRSF010372">
    <property type="entry name" value="PaiB"/>
    <property type="match status" value="1"/>
</dbReference>
<dbReference type="InterPro" id="IPR012349">
    <property type="entry name" value="Split_barrel_FMN-bd"/>
</dbReference>
<dbReference type="Pfam" id="PF04299">
    <property type="entry name" value="FMN_bind_2"/>
    <property type="match status" value="1"/>
</dbReference>
<evidence type="ECO:0000313" key="1">
    <source>
        <dbReference type="EMBL" id="KIQ71168.1"/>
    </source>
</evidence>
<dbReference type="PANTHER" id="PTHR35802">
    <property type="entry name" value="PROTEASE SYNTHASE AND SPORULATION PROTEIN PAI 2"/>
    <property type="match status" value="1"/>
</dbReference>
<dbReference type="SUPFAM" id="SSF50475">
    <property type="entry name" value="FMN-binding split barrel"/>
    <property type="match status" value="1"/>
</dbReference>
<dbReference type="InterPro" id="IPR007396">
    <property type="entry name" value="TR_PAI2-type"/>
</dbReference>
<keyword evidence="2" id="KW-1185">Reference proteome</keyword>
<dbReference type="STRING" id="1123501.Wenmar_00547"/>
<dbReference type="eggNOG" id="COG2808">
    <property type="taxonomic scope" value="Bacteria"/>
</dbReference>
<evidence type="ECO:0000313" key="2">
    <source>
        <dbReference type="Proteomes" id="UP000035100"/>
    </source>
</evidence>
<dbReference type="Proteomes" id="UP000035100">
    <property type="component" value="Unassembled WGS sequence"/>
</dbReference>
<organism evidence="1 2">
    <name type="scientific">Wenxinia marina DSM 24838</name>
    <dbReference type="NCBI Taxonomy" id="1123501"/>
    <lineage>
        <taxon>Bacteria</taxon>
        <taxon>Pseudomonadati</taxon>
        <taxon>Pseudomonadota</taxon>
        <taxon>Alphaproteobacteria</taxon>
        <taxon>Rhodobacterales</taxon>
        <taxon>Roseobacteraceae</taxon>
        <taxon>Wenxinia</taxon>
    </lineage>
</organism>
<protein>
    <submittedName>
        <fullName evidence="1">Negative transcriptional regulator, PaiB family</fullName>
    </submittedName>
</protein>